<dbReference type="InterPro" id="IPR059123">
    <property type="entry name" value="StrF_dom"/>
</dbReference>
<accession>A0ABZ2F2J1</accession>
<name>A0ABZ2F2J1_METCP</name>
<proteinExistence type="predicted"/>
<dbReference type="SUPFAM" id="SSF53448">
    <property type="entry name" value="Nucleotide-diphospho-sugar transferases"/>
    <property type="match status" value="1"/>
</dbReference>
<dbReference type="InterPro" id="IPR029044">
    <property type="entry name" value="Nucleotide-diphossugar_trans"/>
</dbReference>
<evidence type="ECO:0000313" key="3">
    <source>
        <dbReference type="Proteomes" id="UP001359308"/>
    </source>
</evidence>
<feature type="domain" description="Streptomycin biosynthesis protein StrF" evidence="1">
    <location>
        <begin position="22"/>
        <end position="168"/>
    </location>
</feature>
<sequence length="214" mass="24295">MKLFESLPLIGLELSAENTRGLPEVYNEAIDKSKSDPAILLFSHDDIQIPDIYLPNQVHAAMKHFDIAGVAGNTRRLPAQPSWYFSAFSNNRLVRDEITNLSGIVMHGNGFPECKLSYYGRPGKSVKLLDGLLLITKSDTLHKHELRFDPLFKFHFYDMDLCRQAESKNLIMGTWPITVIHGSAGDYTSTSWKESYIKYLNKYGEHDVETNQSP</sequence>
<evidence type="ECO:0000313" key="2">
    <source>
        <dbReference type="EMBL" id="WWF01423.1"/>
    </source>
</evidence>
<protein>
    <submittedName>
        <fullName evidence="2">Glycosyltransferase family protein</fullName>
    </submittedName>
</protein>
<keyword evidence="3" id="KW-1185">Reference proteome</keyword>
<dbReference type="Proteomes" id="UP001359308">
    <property type="component" value="Chromosome"/>
</dbReference>
<evidence type="ECO:0000259" key="1">
    <source>
        <dbReference type="Pfam" id="PF13712"/>
    </source>
</evidence>
<dbReference type="RefSeq" id="WP_198321897.1">
    <property type="nucleotide sequence ID" value="NZ_CP104311.1"/>
</dbReference>
<organism evidence="2 3">
    <name type="scientific">Methylococcus capsulatus</name>
    <dbReference type="NCBI Taxonomy" id="414"/>
    <lineage>
        <taxon>Bacteria</taxon>
        <taxon>Pseudomonadati</taxon>
        <taxon>Pseudomonadota</taxon>
        <taxon>Gammaproteobacteria</taxon>
        <taxon>Methylococcales</taxon>
        <taxon>Methylococcaceae</taxon>
        <taxon>Methylococcus</taxon>
    </lineage>
</organism>
<dbReference type="Gene3D" id="3.90.550.10">
    <property type="entry name" value="Spore Coat Polysaccharide Biosynthesis Protein SpsA, Chain A"/>
    <property type="match status" value="1"/>
</dbReference>
<dbReference type="Pfam" id="PF13712">
    <property type="entry name" value="Glyco_tranf_2_5"/>
    <property type="match status" value="1"/>
</dbReference>
<gene>
    <name evidence="2" type="ORF">N4J17_13260</name>
</gene>
<dbReference type="EMBL" id="CP104311">
    <property type="protein sequence ID" value="WWF01423.1"/>
    <property type="molecule type" value="Genomic_DNA"/>
</dbReference>
<reference evidence="2 3" key="1">
    <citation type="submission" date="2022-09" db="EMBL/GenBank/DDBJ databases">
        <authorList>
            <person name="Giprobiosintez L."/>
        </authorList>
    </citation>
    <scope>NUCLEOTIDE SEQUENCE [LARGE SCALE GENOMIC DNA]</scope>
    <source>
        <strain evidence="3">VKPM-B-12549 (GBS-15)</strain>
    </source>
</reference>